<feature type="region of interest" description="Disordered" evidence="1">
    <location>
        <begin position="99"/>
        <end position="150"/>
    </location>
</feature>
<feature type="compositionally biased region" description="Pro residues" evidence="1">
    <location>
        <begin position="1"/>
        <end position="34"/>
    </location>
</feature>
<dbReference type="AlphaFoldDB" id="A0A074ZFQ7"/>
<reference evidence="2 3" key="1">
    <citation type="journal article" date="2014" name="BMC Genomics">
        <title>Genome sequencing of four Aureobasidium pullulans varieties: biotechnological potential, stress tolerance, and description of new species.</title>
        <authorList>
            <person name="Gostin Ar C."/>
            <person name="Ohm R.A."/>
            <person name="Kogej T."/>
            <person name="Sonjak S."/>
            <person name="Turk M."/>
            <person name="Zajc J."/>
            <person name="Zalar P."/>
            <person name="Grube M."/>
            <person name="Sun H."/>
            <person name="Han J."/>
            <person name="Sharma A."/>
            <person name="Chiniquy J."/>
            <person name="Ngan C.Y."/>
            <person name="Lipzen A."/>
            <person name="Barry K."/>
            <person name="Grigoriev I.V."/>
            <person name="Gunde-Cimerman N."/>
        </authorList>
    </citation>
    <scope>NUCLEOTIDE SEQUENCE [LARGE SCALE GENOMIC DNA]</scope>
    <source>
        <strain evidence="2 3">EXF-2481</strain>
    </source>
</reference>
<feature type="compositionally biased region" description="Basic residues" evidence="1">
    <location>
        <begin position="141"/>
        <end position="150"/>
    </location>
</feature>
<organism evidence="2 3">
    <name type="scientific">Aureobasidium subglaciale (strain EXF-2481)</name>
    <name type="common">Aureobasidium pullulans var. subglaciale</name>
    <dbReference type="NCBI Taxonomy" id="1043005"/>
    <lineage>
        <taxon>Eukaryota</taxon>
        <taxon>Fungi</taxon>
        <taxon>Dikarya</taxon>
        <taxon>Ascomycota</taxon>
        <taxon>Pezizomycotina</taxon>
        <taxon>Dothideomycetes</taxon>
        <taxon>Dothideomycetidae</taxon>
        <taxon>Dothideales</taxon>
        <taxon>Saccotheciaceae</taxon>
        <taxon>Aureobasidium</taxon>
    </lineage>
</organism>
<feature type="region of interest" description="Disordered" evidence="1">
    <location>
        <begin position="1"/>
        <end position="52"/>
    </location>
</feature>
<dbReference type="OrthoDB" id="3266505at2759"/>
<evidence type="ECO:0000256" key="1">
    <source>
        <dbReference type="SAM" id="MobiDB-lite"/>
    </source>
</evidence>
<dbReference type="InParanoid" id="A0A074ZFQ7"/>
<feature type="compositionally biased region" description="Acidic residues" evidence="1">
    <location>
        <begin position="105"/>
        <end position="129"/>
    </location>
</feature>
<name>A0A074ZFQ7_AURSE</name>
<dbReference type="Proteomes" id="UP000030641">
    <property type="component" value="Unassembled WGS sequence"/>
</dbReference>
<evidence type="ECO:0000313" key="3">
    <source>
        <dbReference type="Proteomes" id="UP000030641"/>
    </source>
</evidence>
<dbReference type="RefSeq" id="XP_013346064.1">
    <property type="nucleotide sequence ID" value="XM_013490610.1"/>
</dbReference>
<protein>
    <submittedName>
        <fullName evidence="2">Uncharacterized protein</fullName>
    </submittedName>
</protein>
<dbReference type="GeneID" id="25369329"/>
<feature type="compositionally biased region" description="Low complexity" evidence="1">
    <location>
        <begin position="35"/>
        <end position="52"/>
    </location>
</feature>
<keyword evidence="3" id="KW-1185">Reference proteome</keyword>
<sequence length="150" mass="15856">MVPDGAPAPVPAPPPPPHPPPPPPPPSIPSPSTPPSAQGAAETPSPAAASSPELPVAPVHLWRSAFSAPSTFTSINHSASGTAFPWRESAAETAPAHWRNFLPDQGDEDREMVELGEGEEEIEADDDEETRQTRQADSANKKKRAPDKKK</sequence>
<gene>
    <name evidence="2" type="ORF">AUEXF2481DRAFT_600499</name>
</gene>
<accession>A0A074ZFQ7</accession>
<proteinExistence type="predicted"/>
<evidence type="ECO:0000313" key="2">
    <source>
        <dbReference type="EMBL" id="KEQ97446.1"/>
    </source>
</evidence>
<dbReference type="EMBL" id="KL584754">
    <property type="protein sequence ID" value="KEQ97446.1"/>
    <property type="molecule type" value="Genomic_DNA"/>
</dbReference>
<dbReference type="HOGENOM" id="CLU_1740149_0_0_1"/>